<feature type="transmembrane region" description="Helical" evidence="1">
    <location>
        <begin position="37"/>
        <end position="60"/>
    </location>
</feature>
<sequence>MVLYLLAGLFFLIVWAGLMIASGRSFAQGEKVGSWFFPGFIGCVFGGLGVSLLVVAVFGYK</sequence>
<keyword evidence="1" id="KW-1133">Transmembrane helix</keyword>
<evidence type="ECO:0000256" key="1">
    <source>
        <dbReference type="SAM" id="Phobius"/>
    </source>
</evidence>
<keyword evidence="1" id="KW-0812">Transmembrane</keyword>
<dbReference type="RefSeq" id="WP_015062367.1">
    <property type="nucleotide sequence ID" value="NC_019337.1"/>
</dbReference>
<protein>
    <submittedName>
        <fullName evidence="2">Uncharacterized protein</fullName>
    </submittedName>
</protein>
<keyword evidence="2" id="KW-0614">Plasmid</keyword>
<evidence type="ECO:0000313" key="2">
    <source>
        <dbReference type="EMBL" id="AFK89017.1"/>
    </source>
</evidence>
<dbReference type="AlphaFoldDB" id="I3W090"/>
<dbReference type="EMBL" id="JQ418523">
    <property type="protein sequence ID" value="AFK89017.1"/>
    <property type="molecule type" value="Genomic_DNA"/>
</dbReference>
<accession>I3W090</accession>
<name>I3W090_ACEPA</name>
<proteinExistence type="predicted"/>
<geneLocation type="plasmid" evidence="2">
    <name>pAC258-29</name>
</geneLocation>
<keyword evidence="1" id="KW-0472">Membrane</keyword>
<reference evidence="2" key="1">
    <citation type="submission" date="2012-01" db="EMBL/GenBank/DDBJ databases">
        <authorList>
            <person name="Summers A.O."/>
            <person name="Wireman J."/>
        </authorList>
    </citation>
    <scope>NUCLEOTIDE SEQUENCE</scope>
    <source>
        <strain evidence="2">AC2-58</strain>
        <plasmid evidence="2">pAC258-29</plasmid>
    </source>
</reference>
<organism evidence="2">
    <name type="scientific">Acetobacter pasteurianus</name>
    <name type="common">Acetobacter turbidans</name>
    <dbReference type="NCBI Taxonomy" id="438"/>
    <lineage>
        <taxon>Bacteria</taxon>
        <taxon>Pseudomonadati</taxon>
        <taxon>Pseudomonadota</taxon>
        <taxon>Alphaproteobacteria</taxon>
        <taxon>Acetobacterales</taxon>
        <taxon>Acetobacteraceae</taxon>
        <taxon>Acetobacter</taxon>
    </lineage>
</organism>